<proteinExistence type="predicted"/>
<protein>
    <submittedName>
        <fullName evidence="1">Uncharacterized protein</fullName>
    </submittedName>
</protein>
<reference evidence="1" key="1">
    <citation type="submission" date="2025-08" db="UniProtKB">
        <authorList>
            <consortium name="Ensembl"/>
        </authorList>
    </citation>
    <scope>IDENTIFICATION</scope>
</reference>
<dbReference type="Ensembl" id="ENSPLOT00000012985.1">
    <property type="protein sequence ID" value="ENSPLOP00000011734.1"/>
    <property type="gene ID" value="ENSPLOG00000008602.1"/>
</dbReference>
<evidence type="ECO:0000313" key="1">
    <source>
        <dbReference type="Ensembl" id="ENSPLOP00000011734.1"/>
    </source>
</evidence>
<keyword evidence="2" id="KW-1185">Reference proteome</keyword>
<organism evidence="1 2">
    <name type="scientific">Panthera leo</name>
    <name type="common">Lion</name>
    <dbReference type="NCBI Taxonomy" id="9689"/>
    <lineage>
        <taxon>Eukaryota</taxon>
        <taxon>Metazoa</taxon>
        <taxon>Chordata</taxon>
        <taxon>Craniata</taxon>
        <taxon>Vertebrata</taxon>
        <taxon>Euteleostomi</taxon>
        <taxon>Mammalia</taxon>
        <taxon>Eutheria</taxon>
        <taxon>Laurasiatheria</taxon>
        <taxon>Carnivora</taxon>
        <taxon>Feliformia</taxon>
        <taxon>Felidae</taxon>
        <taxon>Pantherinae</taxon>
        <taxon>Panthera</taxon>
    </lineage>
</organism>
<dbReference type="AlphaFoldDB" id="A0A8C8X3A2"/>
<dbReference type="Proteomes" id="UP000694399">
    <property type="component" value="Unassembled WGS sequence"/>
</dbReference>
<sequence>MHTVAMAFPLQGLDFPGVGSLKNAFHPPQSHTQNPFQVRTELQFPFFISQGILFQSVPMLLARAQSPKPSSSRWTALGSPCHLGVCCTTAALVTVPLAQPLTSQ</sequence>
<evidence type="ECO:0000313" key="2">
    <source>
        <dbReference type="Proteomes" id="UP000694399"/>
    </source>
</evidence>
<accession>A0A8C8X3A2</accession>
<name>A0A8C8X3A2_PANLE</name>
<reference evidence="1" key="2">
    <citation type="submission" date="2025-09" db="UniProtKB">
        <authorList>
            <consortium name="Ensembl"/>
        </authorList>
    </citation>
    <scope>IDENTIFICATION</scope>
</reference>